<dbReference type="OrthoDB" id="1933483at2759"/>
<dbReference type="InterPro" id="IPR036568">
    <property type="entry name" value="GGCT-like_sf"/>
</dbReference>
<dbReference type="Gene3D" id="3.10.490.10">
    <property type="entry name" value="Gamma-glutamyl cyclotransferase-like"/>
    <property type="match status" value="1"/>
</dbReference>
<evidence type="ECO:0000313" key="4">
    <source>
        <dbReference type="Proteomes" id="UP000530660"/>
    </source>
</evidence>
<dbReference type="GO" id="GO:0006751">
    <property type="term" value="P:glutathione catabolic process"/>
    <property type="evidence" value="ECO:0007669"/>
    <property type="project" value="InterPro"/>
</dbReference>
<dbReference type="InterPro" id="IPR006840">
    <property type="entry name" value="ChaC"/>
</dbReference>
<dbReference type="PANTHER" id="PTHR12192:SF2">
    <property type="entry name" value="GLUTATHIONE-SPECIFIC GAMMA-GLUTAMYLCYCLOTRANSFERASE 2"/>
    <property type="match status" value="1"/>
</dbReference>
<name>A0A7J7IPA0_9RHOD</name>
<dbReference type="EC" id="4.3.2.7" evidence="1"/>
<dbReference type="SUPFAM" id="SSF110857">
    <property type="entry name" value="Gamma-glutamyl cyclotransferase-like"/>
    <property type="match status" value="1"/>
</dbReference>
<comment type="caution">
    <text evidence="3">The sequence shown here is derived from an EMBL/GenBank/DDBJ whole genome shotgun (WGS) entry which is preliminary data.</text>
</comment>
<protein>
    <recommendedName>
        <fullName evidence="1">glutathione-specific gamma-glutamylcyclotransferase</fullName>
        <ecNumber evidence="1">4.3.2.7</ecNumber>
    </recommendedName>
</protein>
<sequence length="222" mass="24975">MIDIDDREPSRDFWIFGFGSLVWRPELAFQERIDAYVCGWQRRFWQRSSDHRGTETFPGRVVTLVPATSGTARCYGRAYRIAGEQLASALTYLDEREKQGYSRLHLPIHDAHSDQLVTNQALVYIAREDNEHFVHAPEERSIPVLCRVIASARGPSGDNATYLFRLHEALSEMGAHDEHIDALVTGVRAELASTANTCNEHKLQRATSAADRIAALAGDPNR</sequence>
<dbReference type="PANTHER" id="PTHR12192">
    <property type="entry name" value="CATION TRANSPORT PROTEIN CHAC-RELATED"/>
    <property type="match status" value="1"/>
</dbReference>
<proteinExistence type="predicted"/>
<organism evidence="3 4">
    <name type="scientific">Cyanidiococcus yangmingshanensis</name>
    <dbReference type="NCBI Taxonomy" id="2690220"/>
    <lineage>
        <taxon>Eukaryota</taxon>
        <taxon>Rhodophyta</taxon>
        <taxon>Bangiophyceae</taxon>
        <taxon>Cyanidiales</taxon>
        <taxon>Cyanidiaceae</taxon>
        <taxon>Cyanidiococcus</taxon>
    </lineage>
</organism>
<keyword evidence="2" id="KW-0456">Lyase</keyword>
<dbReference type="CDD" id="cd06661">
    <property type="entry name" value="GGCT_like"/>
    <property type="match status" value="1"/>
</dbReference>
<evidence type="ECO:0000256" key="1">
    <source>
        <dbReference type="ARBA" id="ARBA00012344"/>
    </source>
</evidence>
<evidence type="ECO:0000256" key="2">
    <source>
        <dbReference type="ARBA" id="ARBA00023239"/>
    </source>
</evidence>
<dbReference type="EMBL" id="VWRR01000003">
    <property type="protein sequence ID" value="KAF6004384.1"/>
    <property type="molecule type" value="Genomic_DNA"/>
</dbReference>
<dbReference type="AlphaFoldDB" id="A0A7J7IPA0"/>
<evidence type="ECO:0000313" key="3">
    <source>
        <dbReference type="EMBL" id="KAF6004384.1"/>
    </source>
</evidence>
<dbReference type="GO" id="GO:0005737">
    <property type="term" value="C:cytoplasm"/>
    <property type="evidence" value="ECO:0007669"/>
    <property type="project" value="TreeGrafter"/>
</dbReference>
<reference evidence="3 4" key="1">
    <citation type="journal article" date="2020" name="J. Phycol.">
        <title>Comparative genome analysis reveals Cyanidiococcus gen. nov., a new extremophilic red algal genus sister to Cyanidioschyzon (Cyanidioschyzonaceae, Rhodophyta).</title>
        <authorList>
            <person name="Liu S.-L."/>
            <person name="Chiang Y.-R."/>
            <person name="Yoon H.S."/>
            <person name="Fu H.-Y."/>
        </authorList>
    </citation>
    <scope>NUCLEOTIDE SEQUENCE [LARGE SCALE GENOMIC DNA]</scope>
    <source>
        <strain evidence="3 4">THAL066</strain>
    </source>
</reference>
<dbReference type="Pfam" id="PF04752">
    <property type="entry name" value="ChaC"/>
    <property type="match status" value="1"/>
</dbReference>
<dbReference type="GO" id="GO:0061928">
    <property type="term" value="F:glutathione specific gamma-glutamylcyclotransferase activity"/>
    <property type="evidence" value="ECO:0007669"/>
    <property type="project" value="UniProtKB-EC"/>
</dbReference>
<dbReference type="Proteomes" id="UP000530660">
    <property type="component" value="Unassembled WGS sequence"/>
</dbReference>
<gene>
    <name evidence="3" type="ORF">F1559_001258</name>
</gene>
<dbReference type="InterPro" id="IPR013024">
    <property type="entry name" value="GGCT-like"/>
</dbReference>
<accession>A0A7J7IPA0</accession>
<keyword evidence="4" id="KW-1185">Reference proteome</keyword>